<dbReference type="EMBL" id="JYIZ01000047">
    <property type="protein sequence ID" value="KJL40145.1"/>
    <property type="molecule type" value="Genomic_DNA"/>
</dbReference>
<dbReference type="PROSITE" id="PS51118">
    <property type="entry name" value="HTH_HXLR"/>
    <property type="match status" value="1"/>
</dbReference>
<evidence type="ECO:0000259" key="4">
    <source>
        <dbReference type="PROSITE" id="PS51118"/>
    </source>
</evidence>
<dbReference type="InterPro" id="IPR002577">
    <property type="entry name" value="HTH_HxlR"/>
</dbReference>
<dbReference type="InterPro" id="IPR036388">
    <property type="entry name" value="WH-like_DNA-bd_sf"/>
</dbReference>
<feature type="domain" description="HTH hxlR-type" evidence="4">
    <location>
        <begin position="12"/>
        <end position="103"/>
    </location>
</feature>
<dbReference type="PANTHER" id="PTHR33204:SF18">
    <property type="entry name" value="TRANSCRIPTIONAL REGULATORY PROTEIN"/>
    <property type="match status" value="1"/>
</dbReference>
<dbReference type="Gene3D" id="1.10.10.10">
    <property type="entry name" value="Winged helix-like DNA-binding domain superfamily/Winged helix DNA-binding domain"/>
    <property type="match status" value="1"/>
</dbReference>
<name>A0A0M2H7Q7_9MICO</name>
<dbReference type="PANTHER" id="PTHR33204">
    <property type="entry name" value="TRANSCRIPTIONAL REGULATOR, MARR FAMILY"/>
    <property type="match status" value="1"/>
</dbReference>
<evidence type="ECO:0000256" key="3">
    <source>
        <dbReference type="ARBA" id="ARBA00023163"/>
    </source>
</evidence>
<evidence type="ECO:0000313" key="5">
    <source>
        <dbReference type="EMBL" id="KJL40145.1"/>
    </source>
</evidence>
<evidence type="ECO:0000256" key="1">
    <source>
        <dbReference type="ARBA" id="ARBA00023015"/>
    </source>
</evidence>
<organism evidence="5 6">
    <name type="scientific">Microbacterium terrae</name>
    <dbReference type="NCBI Taxonomy" id="69369"/>
    <lineage>
        <taxon>Bacteria</taxon>
        <taxon>Bacillati</taxon>
        <taxon>Actinomycetota</taxon>
        <taxon>Actinomycetes</taxon>
        <taxon>Micrococcales</taxon>
        <taxon>Microbacteriaceae</taxon>
        <taxon>Microbacterium</taxon>
    </lineage>
</organism>
<proteinExistence type="predicted"/>
<dbReference type="STRING" id="92835.RS81_01735"/>
<reference evidence="5 6" key="1">
    <citation type="submission" date="2015-02" db="EMBL/GenBank/DDBJ databases">
        <title>Draft genome sequences of ten Microbacterium spp. with emphasis on heavy metal contaminated environments.</title>
        <authorList>
            <person name="Corretto E."/>
        </authorList>
    </citation>
    <scope>NUCLEOTIDE SEQUENCE [LARGE SCALE GENOMIC DNA]</scope>
    <source>
        <strain evidence="5 6">DSM 12510</strain>
    </source>
</reference>
<dbReference type="AlphaFoldDB" id="A0A0M2H7Q7"/>
<dbReference type="GO" id="GO:0003677">
    <property type="term" value="F:DNA binding"/>
    <property type="evidence" value="ECO:0007669"/>
    <property type="project" value="UniProtKB-KW"/>
</dbReference>
<comment type="caution">
    <text evidence="5">The sequence shown here is derived from an EMBL/GenBank/DDBJ whole genome shotgun (WGS) entry which is preliminary data.</text>
</comment>
<accession>A0A0M2H7Q7</accession>
<evidence type="ECO:0000256" key="2">
    <source>
        <dbReference type="ARBA" id="ARBA00023125"/>
    </source>
</evidence>
<keyword evidence="3" id="KW-0804">Transcription</keyword>
<protein>
    <submittedName>
        <fullName evidence="5">HxlR-like helix-turn-helix</fullName>
    </submittedName>
</protein>
<dbReference type="SUPFAM" id="SSF46785">
    <property type="entry name" value="Winged helix' DNA-binding domain"/>
    <property type="match status" value="1"/>
</dbReference>
<dbReference type="InterPro" id="IPR036390">
    <property type="entry name" value="WH_DNA-bd_sf"/>
</dbReference>
<sequence length="160" mass="16842">MPLRSDWSSATCPIAHAADVLADPWVLLILREAFSGRTRFDELRDATGAADSVLARRLKGMVAAELLHRDAAANYTVTDAGAETLPILHAYARFSRAVAPDGPWGLTIACARCGAVADLADWCASCDLPIDARSTTWARRSLGGDPFALHIGPAAVGAAS</sequence>
<keyword evidence="1" id="KW-0805">Transcription regulation</keyword>
<keyword evidence="6" id="KW-1185">Reference proteome</keyword>
<gene>
    <name evidence="5" type="ORF">RS81_01735</name>
</gene>
<dbReference type="RefSeq" id="WP_045275669.1">
    <property type="nucleotide sequence ID" value="NZ_BAAAUP010000003.1"/>
</dbReference>
<dbReference type="Pfam" id="PF01638">
    <property type="entry name" value="HxlR"/>
    <property type="match status" value="1"/>
</dbReference>
<dbReference type="OrthoDB" id="9792527at2"/>
<dbReference type="PATRIC" id="fig|92835.4.peg.1755"/>
<dbReference type="Proteomes" id="UP000033956">
    <property type="component" value="Unassembled WGS sequence"/>
</dbReference>
<keyword evidence="2" id="KW-0238">DNA-binding</keyword>
<evidence type="ECO:0000313" key="6">
    <source>
        <dbReference type="Proteomes" id="UP000033956"/>
    </source>
</evidence>